<evidence type="ECO:0000313" key="1">
    <source>
        <dbReference type="EMBL" id="TQF06409.1"/>
    </source>
</evidence>
<proteinExistence type="predicted"/>
<dbReference type="EMBL" id="VIGB01000003">
    <property type="protein sequence ID" value="TQF06409.1"/>
    <property type="molecule type" value="Genomic_DNA"/>
</dbReference>
<dbReference type="OrthoDB" id="4559615at2"/>
<dbReference type="AlphaFoldDB" id="A0A540WBJ4"/>
<accession>A0A540WBJ4</accession>
<comment type="caution">
    <text evidence="1">The sequence shown here is derived from an EMBL/GenBank/DDBJ whole genome shotgun (WGS) entry which is preliminary data.</text>
</comment>
<dbReference type="Proteomes" id="UP000319103">
    <property type="component" value="Unassembled WGS sequence"/>
</dbReference>
<protein>
    <recommendedName>
        <fullName evidence="3">Transposase</fullName>
    </recommendedName>
</protein>
<keyword evidence="2" id="KW-1185">Reference proteome</keyword>
<reference evidence="1 2" key="1">
    <citation type="submission" date="2019-06" db="EMBL/GenBank/DDBJ databases">
        <title>Description of Kitasatospora acidophila sp. nov. isolated from pine grove soil, and reclassification of Streptomyces novaecaesareae to Kitasatospora novaeceasareae comb. nov.</title>
        <authorList>
            <person name="Kim M.J."/>
        </authorList>
    </citation>
    <scope>NUCLEOTIDE SEQUENCE [LARGE SCALE GENOMIC DNA]</scope>
    <source>
        <strain evidence="1 2">MMS16-CNU292</strain>
    </source>
</reference>
<organism evidence="1 2">
    <name type="scientific">Kitasatospora acidiphila</name>
    <dbReference type="NCBI Taxonomy" id="2567942"/>
    <lineage>
        <taxon>Bacteria</taxon>
        <taxon>Bacillati</taxon>
        <taxon>Actinomycetota</taxon>
        <taxon>Actinomycetes</taxon>
        <taxon>Kitasatosporales</taxon>
        <taxon>Streptomycetaceae</taxon>
        <taxon>Kitasatospora</taxon>
    </lineage>
</organism>
<evidence type="ECO:0008006" key="3">
    <source>
        <dbReference type="Google" id="ProtNLM"/>
    </source>
</evidence>
<gene>
    <name evidence="1" type="ORF">E6W39_34640</name>
</gene>
<evidence type="ECO:0000313" key="2">
    <source>
        <dbReference type="Proteomes" id="UP000319103"/>
    </source>
</evidence>
<name>A0A540WBJ4_9ACTN</name>
<sequence length="91" mass="10822">MSRSTRYFEEKSCWPRAFEALVAEPAKRGVGTPLYRRWLRSRGITPRIARRGIESSERLGRHRWTVERTVAWRAGCRRLQSHLIWVGRLRS</sequence>